<protein>
    <submittedName>
        <fullName evidence="1">Uncharacterized protein</fullName>
    </submittedName>
</protein>
<evidence type="ECO:0000313" key="2">
    <source>
        <dbReference type="Proteomes" id="UP001234989"/>
    </source>
</evidence>
<name>A0AAF0V1Z4_SOLVR</name>
<evidence type="ECO:0000313" key="1">
    <source>
        <dbReference type="EMBL" id="WMV55356.1"/>
    </source>
</evidence>
<dbReference type="EMBL" id="CP133622">
    <property type="protein sequence ID" value="WMV55356.1"/>
    <property type="molecule type" value="Genomic_DNA"/>
</dbReference>
<accession>A0AAF0V1Z4</accession>
<proteinExistence type="predicted"/>
<dbReference type="AlphaFoldDB" id="A0AAF0V1Z4"/>
<keyword evidence="2" id="KW-1185">Reference proteome</keyword>
<reference evidence="1" key="1">
    <citation type="submission" date="2023-08" db="EMBL/GenBank/DDBJ databases">
        <title>A de novo genome assembly of Solanum verrucosum Schlechtendal, a Mexican diploid species geographically isolated from the other diploid A-genome species in potato relatives.</title>
        <authorList>
            <person name="Hosaka K."/>
        </authorList>
    </citation>
    <scope>NUCLEOTIDE SEQUENCE</scope>
    <source>
        <tissue evidence="1">Young leaves</tissue>
    </source>
</reference>
<sequence>MTLFESLYGRRYRSLIGWFKVGDVALIEPELVHEVMEKFQLIMDRLEMTQSRQKSSANVRRRELKFAVNDWIYTKISP</sequence>
<gene>
    <name evidence="1" type="ORF">MTR67_048741</name>
</gene>
<organism evidence="1 2">
    <name type="scientific">Solanum verrucosum</name>
    <dbReference type="NCBI Taxonomy" id="315347"/>
    <lineage>
        <taxon>Eukaryota</taxon>
        <taxon>Viridiplantae</taxon>
        <taxon>Streptophyta</taxon>
        <taxon>Embryophyta</taxon>
        <taxon>Tracheophyta</taxon>
        <taxon>Spermatophyta</taxon>
        <taxon>Magnoliopsida</taxon>
        <taxon>eudicotyledons</taxon>
        <taxon>Gunneridae</taxon>
        <taxon>Pentapetalae</taxon>
        <taxon>asterids</taxon>
        <taxon>lamiids</taxon>
        <taxon>Solanales</taxon>
        <taxon>Solanaceae</taxon>
        <taxon>Solanoideae</taxon>
        <taxon>Solaneae</taxon>
        <taxon>Solanum</taxon>
    </lineage>
</organism>
<dbReference type="Proteomes" id="UP001234989">
    <property type="component" value="Chromosome 11"/>
</dbReference>